<dbReference type="PATRIC" id="fig|1280952.3.peg.3356"/>
<evidence type="ECO:0000256" key="1">
    <source>
        <dbReference type="SAM" id="MobiDB-lite"/>
    </source>
</evidence>
<dbReference type="InterPro" id="IPR042099">
    <property type="entry name" value="ANL_N_sf"/>
</dbReference>
<feature type="domain" description="AMP-dependent synthetase/ligase" evidence="2">
    <location>
        <begin position="49"/>
        <end position="435"/>
    </location>
</feature>
<dbReference type="Pfam" id="PF23562">
    <property type="entry name" value="AMP-binding_C_3"/>
    <property type="match status" value="1"/>
</dbReference>
<dbReference type="GO" id="GO:0016405">
    <property type="term" value="F:CoA-ligase activity"/>
    <property type="evidence" value="ECO:0007669"/>
    <property type="project" value="TreeGrafter"/>
</dbReference>
<evidence type="ECO:0000313" key="4">
    <source>
        <dbReference type="Proteomes" id="UP000024816"/>
    </source>
</evidence>
<proteinExistence type="predicted"/>
<dbReference type="EMBL" id="ARYJ01000017">
    <property type="protein sequence ID" value="KCZ83846.1"/>
    <property type="molecule type" value="Genomic_DNA"/>
</dbReference>
<name>A0A059F6Y5_9PROT</name>
<dbReference type="Pfam" id="PF00501">
    <property type="entry name" value="AMP-binding"/>
    <property type="match status" value="1"/>
</dbReference>
<dbReference type="SUPFAM" id="SSF56801">
    <property type="entry name" value="Acetyl-CoA synthetase-like"/>
    <property type="match status" value="1"/>
</dbReference>
<dbReference type="InterPro" id="IPR020845">
    <property type="entry name" value="AMP-binding_CS"/>
</dbReference>
<dbReference type="PANTHER" id="PTHR24096:SF420">
    <property type="entry name" value="LONG-CHAIN-FATTY-ACID--COA LIGASE-RELATED"/>
    <property type="match status" value="1"/>
</dbReference>
<organism evidence="3 4">
    <name type="scientific">Hyphomonas jannaschiana VP2</name>
    <dbReference type="NCBI Taxonomy" id="1280952"/>
    <lineage>
        <taxon>Bacteria</taxon>
        <taxon>Pseudomonadati</taxon>
        <taxon>Pseudomonadota</taxon>
        <taxon>Alphaproteobacteria</taxon>
        <taxon>Hyphomonadales</taxon>
        <taxon>Hyphomonadaceae</taxon>
        <taxon>Hyphomonas</taxon>
    </lineage>
</organism>
<gene>
    <name evidence="3" type="ORF">HJA_16769</name>
</gene>
<protein>
    <submittedName>
        <fullName evidence="3">Acyl-CoA synthetase</fullName>
    </submittedName>
</protein>
<dbReference type="RefSeq" id="WP_035584614.1">
    <property type="nucleotide sequence ID" value="NZ_ARYJ01000017.1"/>
</dbReference>
<dbReference type="InterPro" id="IPR000873">
    <property type="entry name" value="AMP-dep_synth/lig_dom"/>
</dbReference>
<dbReference type="Proteomes" id="UP000024816">
    <property type="component" value="Unassembled WGS sequence"/>
</dbReference>
<evidence type="ECO:0000259" key="2">
    <source>
        <dbReference type="Pfam" id="PF00501"/>
    </source>
</evidence>
<dbReference type="AlphaFoldDB" id="A0A059F6Y5"/>
<keyword evidence="4" id="KW-1185">Reference proteome</keyword>
<reference evidence="3 4" key="1">
    <citation type="journal article" date="2014" name="Antonie Van Leeuwenhoek">
        <title>Hyphomonas beringensis sp. nov. and Hyphomonas chukchiensis sp. nov., isolated from surface seawater of the Bering Sea and Chukchi Sea.</title>
        <authorList>
            <person name="Li C."/>
            <person name="Lai Q."/>
            <person name="Li G."/>
            <person name="Dong C."/>
            <person name="Wang J."/>
            <person name="Liao Y."/>
            <person name="Shao Z."/>
        </authorList>
    </citation>
    <scope>NUCLEOTIDE SEQUENCE [LARGE SCALE GENOMIC DNA]</scope>
    <source>
        <strain evidence="3 4">VP2</strain>
    </source>
</reference>
<evidence type="ECO:0000313" key="3">
    <source>
        <dbReference type="EMBL" id="KCZ83846.1"/>
    </source>
</evidence>
<dbReference type="OrthoDB" id="9803968at2"/>
<comment type="caution">
    <text evidence="3">The sequence shown here is derived from an EMBL/GenBank/DDBJ whole genome shotgun (WGS) entry which is preliminary data.</text>
</comment>
<dbReference type="STRING" id="1280952.HJA_16769"/>
<feature type="region of interest" description="Disordered" evidence="1">
    <location>
        <begin position="1"/>
        <end position="21"/>
    </location>
</feature>
<dbReference type="PANTHER" id="PTHR24096">
    <property type="entry name" value="LONG-CHAIN-FATTY-ACID--COA LIGASE"/>
    <property type="match status" value="1"/>
</dbReference>
<accession>A0A059F6Y5</accession>
<dbReference type="eggNOG" id="COG0318">
    <property type="taxonomic scope" value="Bacteria"/>
</dbReference>
<sequence length="619" mass="66848">MADATEQPPFRPLPQKAPDVEMRTAPGGIHYIAARHAPGPRPRTIPHCLDERAAEHPDRPFLKERDPETDEWVTVTYGEAARITDALGQAFIDMGAGPDAPVMILSGNSIRSAMVILAAQKIGAPAAPISVPYSTMSTDFEKLKHCYNAVSPKVIFAETLEPFKKAIEALDCDDCTVFSADTGGDNTVLSYDTLAATEPTAAVREARDRLTDESIGKYLFTSGSTGMPKPVPTTQGAMCSMIAGQEGLRDSGRDPDHDPDAVENLLDWLPWNHISGSNVNFNGALWNGSTFWIDGGKPTPALFHETIRNVRDCSPSVFGTAPIALAMLAEAMEADDDLLMAFFRNMRSIGYGGATLSDDLYDRLQALAIKATGRRIPIVTMYGATETQGITVVHWEAERVGLIGLPLPGSTLKLVPNGDKLEVRVKGPSVMPGYHNNPEKNAEVFDEEGFYCLGDAVKFVDENDPNKGLIFDGRVGEDFKLSSGTWVSVGTLRPDYVAACSPLIFDAVICGQDKDMIGALVWPSPAGMEQLVKENGGDMMTAFRVLTEKLAEKTAAFNAGEPGSSRRIRRVMVMTEPPSVDAGEITDKGYVNQRLVQSRRADLVAALFSDPPGQGVLSL</sequence>
<dbReference type="Gene3D" id="3.40.50.12780">
    <property type="entry name" value="N-terminal domain of ligase-like"/>
    <property type="match status" value="1"/>
</dbReference>
<dbReference type="NCBIfam" id="NF009232">
    <property type="entry name" value="PRK12582.1"/>
    <property type="match status" value="1"/>
</dbReference>
<dbReference type="PROSITE" id="PS00455">
    <property type="entry name" value="AMP_BINDING"/>
    <property type="match status" value="1"/>
</dbReference>